<dbReference type="InterPro" id="IPR011642">
    <property type="entry name" value="Gate_dom"/>
</dbReference>
<feature type="domain" description="Nucleoside transporter/FeoB GTPase Gate" evidence="2">
    <location>
        <begin position="53"/>
        <end position="164"/>
    </location>
</feature>
<feature type="transmembrane region" description="Helical" evidence="1">
    <location>
        <begin position="176"/>
        <end position="198"/>
    </location>
</feature>
<keyword evidence="1" id="KW-0812">Transmembrane</keyword>
<feature type="transmembrane region" description="Helical" evidence="1">
    <location>
        <begin position="144"/>
        <end position="164"/>
    </location>
</feature>
<evidence type="ECO:0000259" key="2">
    <source>
        <dbReference type="Pfam" id="PF07670"/>
    </source>
</evidence>
<gene>
    <name evidence="3" type="ORF">LY60_02045</name>
</gene>
<evidence type="ECO:0000313" key="4">
    <source>
        <dbReference type="Proteomes" id="UP000315343"/>
    </source>
</evidence>
<evidence type="ECO:0000256" key="1">
    <source>
        <dbReference type="SAM" id="Phobius"/>
    </source>
</evidence>
<comment type="caution">
    <text evidence="3">The sequence shown here is derived from an EMBL/GenBank/DDBJ whole genome shotgun (WGS) entry which is preliminary data.</text>
</comment>
<feature type="transmembrane region" description="Helical" evidence="1">
    <location>
        <begin position="51"/>
        <end position="69"/>
    </location>
</feature>
<keyword evidence="1" id="KW-1133">Transmembrane helix</keyword>
<dbReference type="Pfam" id="PF07670">
    <property type="entry name" value="Gate"/>
    <property type="match status" value="1"/>
</dbReference>
<dbReference type="EMBL" id="VLKH01000005">
    <property type="protein sequence ID" value="TWH79728.1"/>
    <property type="molecule type" value="Genomic_DNA"/>
</dbReference>
<feature type="transmembrane region" description="Helical" evidence="1">
    <location>
        <begin position="12"/>
        <end position="30"/>
    </location>
</feature>
<proteinExistence type="predicted"/>
<evidence type="ECO:0000313" key="3">
    <source>
        <dbReference type="EMBL" id="TWH79728.1"/>
    </source>
</evidence>
<accession>A0A562J971</accession>
<name>A0A562J971_9FIRM</name>
<dbReference type="OrthoDB" id="9782481at2"/>
<dbReference type="Proteomes" id="UP000315343">
    <property type="component" value="Unassembled WGS sequence"/>
</dbReference>
<keyword evidence="1" id="KW-0472">Membrane</keyword>
<reference evidence="3 4" key="1">
    <citation type="submission" date="2019-07" db="EMBL/GenBank/DDBJ databases">
        <title>Genomic Encyclopedia of Type Strains, Phase I: the one thousand microbial genomes (KMG-I) project.</title>
        <authorList>
            <person name="Kyrpides N."/>
        </authorList>
    </citation>
    <scope>NUCLEOTIDE SEQUENCE [LARGE SCALE GENOMIC DNA]</scope>
    <source>
        <strain evidence="3 4">DSM 13558</strain>
    </source>
</reference>
<keyword evidence="4" id="KW-1185">Reference proteome</keyword>
<dbReference type="AlphaFoldDB" id="A0A562J971"/>
<organism evidence="3 4">
    <name type="scientific">Sedimentibacter saalensis</name>
    <dbReference type="NCBI Taxonomy" id="130788"/>
    <lineage>
        <taxon>Bacteria</taxon>
        <taxon>Bacillati</taxon>
        <taxon>Bacillota</taxon>
        <taxon>Tissierellia</taxon>
        <taxon>Sedimentibacter</taxon>
    </lineage>
</organism>
<sequence length="202" mass="22450">MLFINDYCGVDFLRKLWIGLIFMGIFFSFANGRPEVLTDVLLFDLQKAVDLIISLVPVMAFWTGMMRIVEKSGILNKISKFLRPAVRFLFKEVQNDTNAVNAIVMTIAANMLGIGNSATAFGIKAMQEMQKINSDKKTANNAMCMFLIINMSSIQLIPLSIIKLRADSGASVPADIMLPTIAATTFSTIVAVMLAKYYERKM</sequence>
<protein>
    <submittedName>
        <fullName evidence="3">Spore maturation protein A</fullName>
    </submittedName>
</protein>